<reference evidence="1 2" key="1">
    <citation type="journal article" date="2019" name="Nat. Ecol. Evol.">
        <title>Megaphylogeny resolves global patterns of mushroom evolution.</title>
        <authorList>
            <person name="Varga T."/>
            <person name="Krizsan K."/>
            <person name="Foldi C."/>
            <person name="Dima B."/>
            <person name="Sanchez-Garcia M."/>
            <person name="Sanchez-Ramirez S."/>
            <person name="Szollosi G.J."/>
            <person name="Szarkandi J.G."/>
            <person name="Papp V."/>
            <person name="Albert L."/>
            <person name="Andreopoulos W."/>
            <person name="Angelini C."/>
            <person name="Antonin V."/>
            <person name="Barry K.W."/>
            <person name="Bougher N.L."/>
            <person name="Buchanan P."/>
            <person name="Buyck B."/>
            <person name="Bense V."/>
            <person name="Catcheside P."/>
            <person name="Chovatia M."/>
            <person name="Cooper J."/>
            <person name="Damon W."/>
            <person name="Desjardin D."/>
            <person name="Finy P."/>
            <person name="Geml J."/>
            <person name="Haridas S."/>
            <person name="Hughes K."/>
            <person name="Justo A."/>
            <person name="Karasinski D."/>
            <person name="Kautmanova I."/>
            <person name="Kiss B."/>
            <person name="Kocsube S."/>
            <person name="Kotiranta H."/>
            <person name="LaButti K.M."/>
            <person name="Lechner B.E."/>
            <person name="Liimatainen K."/>
            <person name="Lipzen A."/>
            <person name="Lukacs Z."/>
            <person name="Mihaltcheva S."/>
            <person name="Morgado L.N."/>
            <person name="Niskanen T."/>
            <person name="Noordeloos M.E."/>
            <person name="Ohm R.A."/>
            <person name="Ortiz-Santana B."/>
            <person name="Ovrebo C."/>
            <person name="Racz N."/>
            <person name="Riley R."/>
            <person name="Savchenko A."/>
            <person name="Shiryaev A."/>
            <person name="Soop K."/>
            <person name="Spirin V."/>
            <person name="Szebenyi C."/>
            <person name="Tomsovsky M."/>
            <person name="Tulloss R.E."/>
            <person name="Uehling J."/>
            <person name="Grigoriev I.V."/>
            <person name="Vagvolgyi C."/>
            <person name="Papp T."/>
            <person name="Martin F.M."/>
            <person name="Miettinen O."/>
            <person name="Hibbett D.S."/>
            <person name="Nagy L.G."/>
        </authorList>
    </citation>
    <scope>NUCLEOTIDE SEQUENCE [LARGE SCALE GENOMIC DNA]</scope>
    <source>
        <strain evidence="1 2">NL-1719</strain>
    </source>
</reference>
<name>A0ACD3A2R7_9AGAR</name>
<evidence type="ECO:0000313" key="1">
    <source>
        <dbReference type="EMBL" id="TFK60002.1"/>
    </source>
</evidence>
<gene>
    <name evidence="1" type="ORF">BDN72DRAFT_555174</name>
</gene>
<evidence type="ECO:0000313" key="2">
    <source>
        <dbReference type="Proteomes" id="UP000308600"/>
    </source>
</evidence>
<sequence>MAGAGLSFRFLVAGPRDDTKLQFIDMFARSVNSSVDRRVISTTVSVHTIKVRSSSGPSYEANFIIINGGDPFDVRYETDAVLLCFNPTSRRSLQCIQSEWFPDVRQSYPKKPYLIVGLRWFDCEQTPIMGPVQVARERGTMDLPWELNNPPASFPYSECDIRVQEQVLVTVNRAISLAMHSR</sequence>
<accession>A0ACD3A2R7</accession>
<proteinExistence type="predicted"/>
<dbReference type="EMBL" id="ML208848">
    <property type="protein sequence ID" value="TFK60002.1"/>
    <property type="molecule type" value="Genomic_DNA"/>
</dbReference>
<dbReference type="Proteomes" id="UP000308600">
    <property type="component" value="Unassembled WGS sequence"/>
</dbReference>
<keyword evidence="2" id="KW-1185">Reference proteome</keyword>
<protein>
    <submittedName>
        <fullName evidence="1">Uncharacterized protein</fullName>
    </submittedName>
</protein>
<organism evidence="1 2">
    <name type="scientific">Pluteus cervinus</name>
    <dbReference type="NCBI Taxonomy" id="181527"/>
    <lineage>
        <taxon>Eukaryota</taxon>
        <taxon>Fungi</taxon>
        <taxon>Dikarya</taxon>
        <taxon>Basidiomycota</taxon>
        <taxon>Agaricomycotina</taxon>
        <taxon>Agaricomycetes</taxon>
        <taxon>Agaricomycetidae</taxon>
        <taxon>Agaricales</taxon>
        <taxon>Pluteineae</taxon>
        <taxon>Pluteaceae</taxon>
        <taxon>Pluteus</taxon>
    </lineage>
</organism>